<accession>A0ABY8P378</accession>
<feature type="domain" description="Hypersensitivity response secretion-like HrpJ" evidence="1">
    <location>
        <begin position="45"/>
        <end position="200"/>
    </location>
</feature>
<proteinExistence type="predicted"/>
<reference evidence="2 3" key="1">
    <citation type="submission" date="2023-04" db="EMBL/GenBank/DDBJ databases">
        <title>Genome dynamics across the evolutionary transition to endosymbiosis.</title>
        <authorList>
            <person name="Siozios S."/>
            <person name="Nadal-Jimenez P."/>
            <person name="Azagi T."/>
            <person name="Sprong H."/>
            <person name="Frost C.L."/>
            <person name="Parratt S.R."/>
            <person name="Taylor G."/>
            <person name="Brettell L."/>
            <person name="Lew K.C."/>
            <person name="Croft L."/>
            <person name="King K.C."/>
            <person name="Brockhurst M.A."/>
            <person name="Hypsa V."/>
            <person name="Novakova E."/>
            <person name="Darby A.C."/>
            <person name="Hurst G.D.D."/>
        </authorList>
    </citation>
    <scope>NUCLEOTIDE SEQUENCE [LARGE SCALE GENOMIC DNA]</scope>
    <source>
        <strain evidence="3">aApi_AU</strain>
    </source>
</reference>
<sequence>MRIDKTDYLNFQSLQENKQATSFVPAESTAMQASIALAEVRAEALEETLEGLSLGLSQVMKKIADANKKQSALFNGVEKLLQQLDEKQRGAIEQIAKQLLSFKDGDKILQQIPQFALDKGQLIFLLAILQGMTSLALSERSKIRQFLMSLLAEEDIELALIAASQGMVIDTSRLQAFRQLYQHAARGEKGLSHWFKLLQEHKDRRRTIQLLIRAISEPLVSHEQLDMTKLVTTIDDLRRLWLFLAFSEHCASLARTLNLANDTVAEVSIELLEQGWIYPEALAQLIIKLPLTILQRLIFLRKWREIMVVMSEACYRDPEQKEHIQEVMLQLLEQWNDEYAV</sequence>
<name>A0ABY8P378_9GAMM</name>
<keyword evidence="3" id="KW-1185">Reference proteome</keyword>
<evidence type="ECO:0000259" key="1">
    <source>
        <dbReference type="Pfam" id="PF07201"/>
    </source>
</evidence>
<dbReference type="InterPro" id="IPR010812">
    <property type="entry name" value="HrpJ-like"/>
</dbReference>
<dbReference type="SUPFAM" id="SSF140591">
    <property type="entry name" value="Type III secretion system domain"/>
    <property type="match status" value="1"/>
</dbReference>
<dbReference type="InterPro" id="IPR038347">
    <property type="entry name" value="TyeA_sf"/>
</dbReference>
<dbReference type="Gene3D" id="1.20.1280.80">
    <property type="match status" value="1"/>
</dbReference>
<evidence type="ECO:0000313" key="3">
    <source>
        <dbReference type="Proteomes" id="UP001231859"/>
    </source>
</evidence>
<dbReference type="EMBL" id="CP123759">
    <property type="protein sequence ID" value="WGO83955.1"/>
    <property type="molecule type" value="Genomic_DNA"/>
</dbReference>
<evidence type="ECO:0000313" key="2">
    <source>
        <dbReference type="EMBL" id="WGO83955.1"/>
    </source>
</evidence>
<dbReference type="Pfam" id="PF07201">
    <property type="entry name" value="HrpJ"/>
    <property type="match status" value="1"/>
</dbReference>
<organism evidence="2 3">
    <name type="scientific">Arsenophonus apicola</name>
    <dbReference type="NCBI Taxonomy" id="2879119"/>
    <lineage>
        <taxon>Bacteria</taxon>
        <taxon>Pseudomonadati</taxon>
        <taxon>Pseudomonadota</taxon>
        <taxon>Gammaproteobacteria</taxon>
        <taxon>Enterobacterales</taxon>
        <taxon>Morganellaceae</taxon>
        <taxon>Arsenophonus</taxon>
    </lineage>
</organism>
<dbReference type="RefSeq" id="WP_280938984.1">
    <property type="nucleotide sequence ID" value="NZ_CP123759.1"/>
</dbReference>
<protein>
    <submittedName>
        <fullName evidence="2">HrpJ domain-containing protein</fullName>
    </submittedName>
</protein>
<gene>
    <name evidence="2" type="ORF">QG404_03310</name>
</gene>
<dbReference type="Proteomes" id="UP001231859">
    <property type="component" value="Chromosome"/>
</dbReference>